<feature type="compositionally biased region" description="Pro residues" evidence="1">
    <location>
        <begin position="92"/>
        <end position="109"/>
    </location>
</feature>
<dbReference type="OrthoDB" id="112749at2759"/>
<feature type="region of interest" description="Disordered" evidence="1">
    <location>
        <begin position="72"/>
        <end position="109"/>
    </location>
</feature>
<protein>
    <submittedName>
        <fullName evidence="2">Uncharacterized protein</fullName>
    </submittedName>
</protein>
<feature type="region of interest" description="Disordered" evidence="1">
    <location>
        <begin position="1"/>
        <end position="26"/>
    </location>
</feature>
<feature type="compositionally biased region" description="Low complexity" evidence="1">
    <location>
        <begin position="76"/>
        <end position="91"/>
    </location>
</feature>
<evidence type="ECO:0000256" key="1">
    <source>
        <dbReference type="SAM" id="MobiDB-lite"/>
    </source>
</evidence>
<dbReference type="Proteomes" id="UP000006906">
    <property type="component" value="Chromosome 17"/>
</dbReference>
<dbReference type="KEGG" id="cre:CHLRE_17g733652v5"/>
<accession>A0A2K3CR58</accession>
<dbReference type="SUPFAM" id="SSF88697">
    <property type="entry name" value="PUA domain-like"/>
    <property type="match status" value="1"/>
</dbReference>
<proteinExistence type="predicted"/>
<reference evidence="2 3" key="1">
    <citation type="journal article" date="2007" name="Science">
        <title>The Chlamydomonas genome reveals the evolution of key animal and plant functions.</title>
        <authorList>
            <person name="Merchant S.S."/>
            <person name="Prochnik S.E."/>
            <person name="Vallon O."/>
            <person name="Harris E.H."/>
            <person name="Karpowicz S.J."/>
            <person name="Witman G.B."/>
            <person name="Terry A."/>
            <person name="Salamov A."/>
            <person name="Fritz-Laylin L.K."/>
            <person name="Marechal-Drouard L."/>
            <person name="Marshall W.F."/>
            <person name="Qu L.H."/>
            <person name="Nelson D.R."/>
            <person name="Sanderfoot A.A."/>
            <person name="Spalding M.H."/>
            <person name="Kapitonov V.V."/>
            <person name="Ren Q."/>
            <person name="Ferris P."/>
            <person name="Lindquist E."/>
            <person name="Shapiro H."/>
            <person name="Lucas S.M."/>
            <person name="Grimwood J."/>
            <person name="Schmutz J."/>
            <person name="Cardol P."/>
            <person name="Cerutti H."/>
            <person name="Chanfreau G."/>
            <person name="Chen C.L."/>
            <person name="Cognat V."/>
            <person name="Croft M.T."/>
            <person name="Dent R."/>
            <person name="Dutcher S."/>
            <person name="Fernandez E."/>
            <person name="Fukuzawa H."/>
            <person name="Gonzalez-Ballester D."/>
            <person name="Gonzalez-Halphen D."/>
            <person name="Hallmann A."/>
            <person name="Hanikenne M."/>
            <person name="Hippler M."/>
            <person name="Inwood W."/>
            <person name="Jabbari K."/>
            <person name="Kalanon M."/>
            <person name="Kuras R."/>
            <person name="Lefebvre P.A."/>
            <person name="Lemaire S.D."/>
            <person name="Lobanov A.V."/>
            <person name="Lohr M."/>
            <person name="Manuell A."/>
            <person name="Meier I."/>
            <person name="Mets L."/>
            <person name="Mittag M."/>
            <person name="Mittelmeier T."/>
            <person name="Moroney J.V."/>
            <person name="Moseley J."/>
            <person name="Napoli C."/>
            <person name="Nedelcu A.M."/>
            <person name="Niyogi K."/>
            <person name="Novoselov S.V."/>
            <person name="Paulsen I.T."/>
            <person name="Pazour G."/>
            <person name="Purton S."/>
            <person name="Ral J.P."/>
            <person name="Riano-Pachon D.M."/>
            <person name="Riekhof W."/>
            <person name="Rymarquis L."/>
            <person name="Schroda M."/>
            <person name="Stern D."/>
            <person name="Umen J."/>
            <person name="Willows R."/>
            <person name="Wilson N."/>
            <person name="Zimmer S.L."/>
            <person name="Allmer J."/>
            <person name="Balk J."/>
            <person name="Bisova K."/>
            <person name="Chen C.J."/>
            <person name="Elias M."/>
            <person name="Gendler K."/>
            <person name="Hauser C."/>
            <person name="Lamb M.R."/>
            <person name="Ledford H."/>
            <person name="Long J.C."/>
            <person name="Minagawa J."/>
            <person name="Page M.D."/>
            <person name="Pan J."/>
            <person name="Pootakham W."/>
            <person name="Roje S."/>
            <person name="Rose A."/>
            <person name="Stahlberg E."/>
            <person name="Terauchi A.M."/>
            <person name="Yang P."/>
            <person name="Ball S."/>
            <person name="Bowler C."/>
            <person name="Dieckmann C.L."/>
            <person name="Gladyshev V.N."/>
            <person name="Green P."/>
            <person name="Jorgensen R."/>
            <person name="Mayfield S."/>
            <person name="Mueller-Roeber B."/>
            <person name="Rajamani S."/>
            <person name="Sayre R.T."/>
            <person name="Brokstein P."/>
            <person name="Dubchak I."/>
            <person name="Goodstein D."/>
            <person name="Hornick L."/>
            <person name="Huang Y.W."/>
            <person name="Jhaveri J."/>
            <person name="Luo Y."/>
            <person name="Martinez D."/>
            <person name="Ngau W.C."/>
            <person name="Otillar B."/>
            <person name="Poliakov A."/>
            <person name="Porter A."/>
            <person name="Szajkowski L."/>
            <person name="Werner G."/>
            <person name="Zhou K."/>
            <person name="Grigoriev I.V."/>
            <person name="Rokhsar D.S."/>
            <person name="Grossman A.R."/>
        </authorList>
    </citation>
    <scope>NUCLEOTIDE SEQUENCE [LARGE SCALE GENOMIC DNA]</scope>
    <source>
        <strain evidence="3">CC-503</strain>
    </source>
</reference>
<keyword evidence="3" id="KW-1185">Reference proteome</keyword>
<sequence length="182" mass="18390">MGETGEGGEPGGAVGPHRPPRRRHSSLMPQYLELIRCGAKTVEGRICKGIWEDVVPGDEFVFVPNMGPIAPPSPAPASATSTSTTSVAASTPPQPPSPAPPPPPPPPPPLLVRATGVRRYETFAAMLQGEGVGACLPGVAGLAEGVAVYRAIPGYAAQEAAGLGVVGVGLELVAATFEEGQG</sequence>
<gene>
    <name evidence="2" type="ORF">CHLRE_17g733652v5</name>
</gene>
<dbReference type="Gramene" id="PNW70770">
    <property type="protein sequence ID" value="PNW70770"/>
    <property type="gene ID" value="CHLRE_17g733652v5"/>
</dbReference>
<dbReference type="RefSeq" id="XP_042914937.1">
    <property type="nucleotide sequence ID" value="XM_043072479.1"/>
</dbReference>
<dbReference type="InterPro" id="IPR015947">
    <property type="entry name" value="PUA-like_sf"/>
</dbReference>
<feature type="compositionally biased region" description="Gly residues" evidence="1">
    <location>
        <begin position="1"/>
        <end position="14"/>
    </location>
</feature>
<dbReference type="AlphaFoldDB" id="A0A2K3CR58"/>
<evidence type="ECO:0000313" key="3">
    <source>
        <dbReference type="Proteomes" id="UP000006906"/>
    </source>
</evidence>
<name>A0A2K3CR58_CHLRE</name>
<dbReference type="InParanoid" id="A0A2K3CR58"/>
<dbReference type="Gene3D" id="2.30.130.30">
    <property type="entry name" value="Hypothetical protein"/>
    <property type="match status" value="1"/>
</dbReference>
<dbReference type="GeneID" id="66057097"/>
<organism evidence="2 3">
    <name type="scientific">Chlamydomonas reinhardtii</name>
    <name type="common">Chlamydomonas smithii</name>
    <dbReference type="NCBI Taxonomy" id="3055"/>
    <lineage>
        <taxon>Eukaryota</taxon>
        <taxon>Viridiplantae</taxon>
        <taxon>Chlorophyta</taxon>
        <taxon>core chlorophytes</taxon>
        <taxon>Chlorophyceae</taxon>
        <taxon>CS clade</taxon>
        <taxon>Chlamydomonadales</taxon>
        <taxon>Chlamydomonadaceae</taxon>
        <taxon>Chlamydomonas</taxon>
    </lineage>
</organism>
<dbReference type="EMBL" id="CM008978">
    <property type="protein sequence ID" value="PNW70770.1"/>
    <property type="molecule type" value="Genomic_DNA"/>
</dbReference>
<evidence type="ECO:0000313" key="2">
    <source>
        <dbReference type="EMBL" id="PNW70770.1"/>
    </source>
</evidence>